<dbReference type="InterPro" id="IPR050445">
    <property type="entry name" value="Bact_polysacc_biosynth/exp"/>
</dbReference>
<dbReference type="InterPro" id="IPR003856">
    <property type="entry name" value="LPS_length_determ_N"/>
</dbReference>
<dbReference type="OrthoDB" id="621528at2"/>
<dbReference type="STRING" id="1302685.SAMN05444408_101532"/>
<evidence type="ECO:0000259" key="8">
    <source>
        <dbReference type="Pfam" id="PF02706"/>
    </source>
</evidence>
<sequence length="715" mass="81985">MNNENVRFLKPLLRGLPIVIAVMVISVLGAKKYLNYVTPMYESTAKLKLADTQEGVPSANLFKDFDVFASPNKISTEIEVLKSTSLIEKTLGKLPFSTEIYRKGKVRSVELFNDSPIKVEATFNDKKNYDKKFQLIVNSQNQYTLLVPDSSKEIKGTFNNPVNIKGGKILISKNEEYLSGKRDAKIIDQYEFEFLSREKLLDKINKDLDIVSVDKDVPVIRINFKSNVPEKASLFVNTLAETYIQDYIENKYRAANTTVDFLKGEIGEANNKLASAENRIENYREKENIINIPQETETDLRKIAQLKIQKSNIKMNLDAIKNLNSYVEKGKDNFPDLATNFEAFNDLLSTEMIKNIKQLQAEKKELLLTYTPEHEKVKTIDAKIKDLTDYQIESIKNTQNNLQIKYNDLNRDINVAEQAFVGLPEKEKLLNIMNREFNLYEKNYNFLNEKRIDAEIAKSAKISFHKIITRGELPEHPVSPMRSIIIIVAAIVGMIGSIILIYGVHFAKAKVNDIYTIEKNSAIPVAFATPYIKDKNQVLHHFLENILEMDLKGMLKEKNIICLTSYDDAAQHAFHAEQMIKALKAQSRKILVVDVAGTLKNKIGDHYINFSAEENLQHTAHEMEEIIRRNMGDKDLCVINNQAVKKGKLPLLFLKFADRNIFLLDSRKTAARNIMNIELLKDEYQLDNLWFVLNKQGYNPSLITTMMKMLKKFRS</sequence>
<evidence type="ECO:0000256" key="3">
    <source>
        <dbReference type="ARBA" id="ARBA00022692"/>
    </source>
</evidence>
<evidence type="ECO:0000256" key="2">
    <source>
        <dbReference type="ARBA" id="ARBA00022475"/>
    </source>
</evidence>
<evidence type="ECO:0000313" key="9">
    <source>
        <dbReference type="EMBL" id="SHE47217.1"/>
    </source>
</evidence>
<evidence type="ECO:0000256" key="5">
    <source>
        <dbReference type="ARBA" id="ARBA00023136"/>
    </source>
</evidence>
<dbReference type="GO" id="GO:0005886">
    <property type="term" value="C:plasma membrane"/>
    <property type="evidence" value="ECO:0007669"/>
    <property type="project" value="UniProtKB-SubCell"/>
</dbReference>
<keyword evidence="3 7" id="KW-0812">Transmembrane</keyword>
<dbReference type="EMBL" id="FQVO01000001">
    <property type="protein sequence ID" value="SHE47217.1"/>
    <property type="molecule type" value="Genomic_DNA"/>
</dbReference>
<gene>
    <name evidence="9" type="ORF">SAMN05444408_101532</name>
</gene>
<protein>
    <submittedName>
        <fullName evidence="9">Chain length determinant protein</fullName>
    </submittedName>
</protein>
<dbReference type="PANTHER" id="PTHR32309:SF13">
    <property type="entry name" value="FERRIC ENTEROBACTIN TRANSPORT PROTEIN FEPE"/>
    <property type="match status" value="1"/>
</dbReference>
<evidence type="ECO:0000256" key="6">
    <source>
        <dbReference type="SAM" id="Coils"/>
    </source>
</evidence>
<dbReference type="RefSeq" id="WP_072883253.1">
    <property type="nucleotide sequence ID" value="NZ_FQVO01000001.1"/>
</dbReference>
<evidence type="ECO:0000313" key="10">
    <source>
        <dbReference type="Proteomes" id="UP000184236"/>
    </source>
</evidence>
<feature type="transmembrane region" description="Helical" evidence="7">
    <location>
        <begin position="484"/>
        <end position="504"/>
    </location>
</feature>
<organism evidence="9 10">
    <name type="scientific">Chryseobacterium takakiae</name>
    <dbReference type="NCBI Taxonomy" id="1302685"/>
    <lineage>
        <taxon>Bacteria</taxon>
        <taxon>Pseudomonadati</taxon>
        <taxon>Bacteroidota</taxon>
        <taxon>Flavobacteriia</taxon>
        <taxon>Flavobacteriales</taxon>
        <taxon>Weeksellaceae</taxon>
        <taxon>Chryseobacterium group</taxon>
        <taxon>Chryseobacterium</taxon>
    </lineage>
</organism>
<feature type="coiled-coil region" evidence="6">
    <location>
        <begin position="349"/>
        <end position="450"/>
    </location>
</feature>
<keyword evidence="4 7" id="KW-1133">Transmembrane helix</keyword>
<dbReference type="Pfam" id="PF02706">
    <property type="entry name" value="Wzz"/>
    <property type="match status" value="1"/>
</dbReference>
<keyword evidence="2" id="KW-1003">Cell membrane</keyword>
<reference evidence="10" key="1">
    <citation type="submission" date="2016-11" db="EMBL/GenBank/DDBJ databases">
        <authorList>
            <person name="Varghese N."/>
            <person name="Submissions S."/>
        </authorList>
    </citation>
    <scope>NUCLEOTIDE SEQUENCE [LARGE SCALE GENOMIC DNA]</scope>
    <source>
        <strain evidence="10">DSM 26898</strain>
    </source>
</reference>
<feature type="transmembrane region" description="Helical" evidence="7">
    <location>
        <begin position="12"/>
        <end position="30"/>
    </location>
</feature>
<dbReference type="GO" id="GO:0004713">
    <property type="term" value="F:protein tyrosine kinase activity"/>
    <property type="evidence" value="ECO:0007669"/>
    <property type="project" value="TreeGrafter"/>
</dbReference>
<keyword evidence="6" id="KW-0175">Coiled coil</keyword>
<evidence type="ECO:0000256" key="4">
    <source>
        <dbReference type="ARBA" id="ARBA00022989"/>
    </source>
</evidence>
<dbReference type="PANTHER" id="PTHR32309">
    <property type="entry name" value="TYROSINE-PROTEIN KINASE"/>
    <property type="match status" value="1"/>
</dbReference>
<feature type="domain" description="Polysaccharide chain length determinant N-terminal" evidence="8">
    <location>
        <begin position="9"/>
        <end position="92"/>
    </location>
</feature>
<keyword evidence="10" id="KW-1185">Reference proteome</keyword>
<proteinExistence type="predicted"/>
<dbReference type="Proteomes" id="UP000184236">
    <property type="component" value="Unassembled WGS sequence"/>
</dbReference>
<comment type="subcellular location">
    <subcellularLocation>
        <location evidence="1">Cell membrane</location>
        <topology evidence="1">Multi-pass membrane protein</topology>
    </subcellularLocation>
</comment>
<dbReference type="AlphaFoldDB" id="A0A1M4TSD8"/>
<name>A0A1M4TSD8_9FLAO</name>
<evidence type="ECO:0000256" key="1">
    <source>
        <dbReference type="ARBA" id="ARBA00004651"/>
    </source>
</evidence>
<feature type="coiled-coil region" evidence="6">
    <location>
        <begin position="259"/>
        <end position="323"/>
    </location>
</feature>
<evidence type="ECO:0000256" key="7">
    <source>
        <dbReference type="SAM" id="Phobius"/>
    </source>
</evidence>
<accession>A0A1M4TSD8</accession>
<keyword evidence="5 7" id="KW-0472">Membrane</keyword>